<feature type="region of interest" description="Disordered" evidence="1">
    <location>
        <begin position="1"/>
        <end position="26"/>
    </location>
</feature>
<evidence type="ECO:0000313" key="3">
    <source>
        <dbReference type="Proteomes" id="UP000002254"/>
    </source>
</evidence>
<proteinExistence type="predicted"/>
<name>A0A8P0T7H0_CANLF</name>
<evidence type="ECO:0000313" key="2">
    <source>
        <dbReference type="Ensembl" id="ENSCAFP00000055254.2"/>
    </source>
</evidence>
<evidence type="ECO:0000256" key="1">
    <source>
        <dbReference type="SAM" id="MobiDB-lite"/>
    </source>
</evidence>
<dbReference type="Proteomes" id="UP000002254">
    <property type="component" value="Chromosome 16"/>
</dbReference>
<feature type="compositionally biased region" description="Basic and acidic residues" evidence="1">
    <location>
        <begin position="1"/>
        <end position="13"/>
    </location>
</feature>
<dbReference type="Ensembl" id="ENSCAFT00000067125.2">
    <property type="protein sequence ID" value="ENSCAFP00000055254.2"/>
    <property type="gene ID" value="ENSCAFG00000049104.2"/>
</dbReference>
<protein>
    <submittedName>
        <fullName evidence="2">Uncharacterized protein</fullName>
    </submittedName>
</protein>
<organism evidence="2 3">
    <name type="scientific">Canis lupus familiaris</name>
    <name type="common">Dog</name>
    <name type="synonym">Canis familiaris</name>
    <dbReference type="NCBI Taxonomy" id="9615"/>
    <lineage>
        <taxon>Eukaryota</taxon>
        <taxon>Metazoa</taxon>
        <taxon>Chordata</taxon>
        <taxon>Craniata</taxon>
        <taxon>Vertebrata</taxon>
        <taxon>Euteleostomi</taxon>
        <taxon>Mammalia</taxon>
        <taxon>Eutheria</taxon>
        <taxon>Laurasiatheria</taxon>
        <taxon>Carnivora</taxon>
        <taxon>Caniformia</taxon>
        <taxon>Canidae</taxon>
        <taxon>Canis</taxon>
    </lineage>
</organism>
<accession>A0A8P0T7H0</accession>
<reference evidence="2" key="2">
    <citation type="submission" date="2025-08" db="UniProtKB">
        <authorList>
            <consortium name="Ensembl"/>
        </authorList>
    </citation>
    <scope>IDENTIFICATION</scope>
</reference>
<reference evidence="2 3" key="1">
    <citation type="journal article" date="2005" name="Nature">
        <title>Genome sequence, comparative analysis and haplotype structure of the domestic dog.</title>
        <authorList>
            <consortium name="Broad Sequencing Platform"/>
            <person name="Lindblad-Toh K."/>
            <person name="Wade C.M."/>
            <person name="Mikkelsen T.S."/>
            <person name="Karlsson E.K."/>
            <person name="Jaffe D.B."/>
            <person name="Kamal M."/>
            <person name="Clamp M."/>
            <person name="Chang J.L."/>
            <person name="Kulbokas E.J. III"/>
            <person name="Zody M.C."/>
            <person name="Mauceli E."/>
            <person name="Xie X."/>
            <person name="Breen M."/>
            <person name="Wayne R.K."/>
            <person name="Ostrander E.A."/>
            <person name="Ponting C.P."/>
            <person name="Galibert F."/>
            <person name="Smith D.R."/>
            <person name="DeJong P.J."/>
            <person name="Kirkness E."/>
            <person name="Alvarez P."/>
            <person name="Biagi T."/>
            <person name="Brockman W."/>
            <person name="Butler J."/>
            <person name="Chin C.W."/>
            <person name="Cook A."/>
            <person name="Cuff J."/>
            <person name="Daly M.J."/>
            <person name="DeCaprio D."/>
            <person name="Gnerre S."/>
            <person name="Grabherr M."/>
            <person name="Kellis M."/>
            <person name="Kleber M."/>
            <person name="Bardeleben C."/>
            <person name="Goodstadt L."/>
            <person name="Heger A."/>
            <person name="Hitte C."/>
            <person name="Kim L."/>
            <person name="Koepfli K.P."/>
            <person name="Parker H.G."/>
            <person name="Pollinger J.P."/>
            <person name="Searle S.M."/>
            <person name="Sutter N.B."/>
            <person name="Thomas R."/>
            <person name="Webber C."/>
            <person name="Baldwin J."/>
            <person name="Abebe A."/>
            <person name="Abouelleil A."/>
            <person name="Aftuck L."/>
            <person name="Ait-Zahra M."/>
            <person name="Aldredge T."/>
            <person name="Allen N."/>
            <person name="An P."/>
            <person name="Anderson S."/>
            <person name="Antoine C."/>
            <person name="Arachchi H."/>
            <person name="Aslam A."/>
            <person name="Ayotte L."/>
            <person name="Bachantsang P."/>
            <person name="Barry A."/>
            <person name="Bayul T."/>
            <person name="Benamara M."/>
            <person name="Berlin A."/>
            <person name="Bessette D."/>
            <person name="Blitshteyn B."/>
            <person name="Bloom T."/>
            <person name="Blye J."/>
            <person name="Boguslavskiy L."/>
            <person name="Bonnet C."/>
            <person name="Boukhgalter B."/>
            <person name="Brown A."/>
            <person name="Cahill P."/>
            <person name="Calixte N."/>
            <person name="Camarata J."/>
            <person name="Cheshatsang Y."/>
            <person name="Chu J."/>
            <person name="Citroen M."/>
            <person name="Collymore A."/>
            <person name="Cooke P."/>
            <person name="Dawoe T."/>
            <person name="Daza R."/>
            <person name="Decktor K."/>
            <person name="DeGray S."/>
            <person name="Dhargay N."/>
            <person name="Dooley K."/>
            <person name="Dooley K."/>
            <person name="Dorje P."/>
            <person name="Dorjee K."/>
            <person name="Dorris L."/>
            <person name="Duffey N."/>
            <person name="Dupes A."/>
            <person name="Egbiremolen O."/>
            <person name="Elong R."/>
            <person name="Falk J."/>
            <person name="Farina A."/>
            <person name="Faro S."/>
            <person name="Ferguson D."/>
            <person name="Ferreira P."/>
            <person name="Fisher S."/>
            <person name="FitzGerald M."/>
            <person name="Foley K."/>
            <person name="Foley C."/>
            <person name="Franke A."/>
            <person name="Friedrich D."/>
            <person name="Gage D."/>
            <person name="Garber M."/>
            <person name="Gearin G."/>
            <person name="Giannoukos G."/>
            <person name="Goode T."/>
            <person name="Goyette A."/>
            <person name="Graham J."/>
            <person name="Grandbois E."/>
            <person name="Gyaltsen K."/>
            <person name="Hafez N."/>
            <person name="Hagopian D."/>
            <person name="Hagos B."/>
            <person name="Hall J."/>
            <person name="Healy C."/>
            <person name="Hegarty R."/>
            <person name="Honan T."/>
            <person name="Horn A."/>
            <person name="Houde N."/>
            <person name="Hughes L."/>
            <person name="Hunnicutt L."/>
            <person name="Husby M."/>
            <person name="Jester B."/>
            <person name="Jones C."/>
            <person name="Kamat A."/>
            <person name="Kanga B."/>
            <person name="Kells C."/>
            <person name="Khazanovich D."/>
            <person name="Kieu A.C."/>
            <person name="Kisner P."/>
            <person name="Kumar M."/>
            <person name="Lance K."/>
            <person name="Landers T."/>
            <person name="Lara M."/>
            <person name="Lee W."/>
            <person name="Leger J.P."/>
            <person name="Lennon N."/>
            <person name="Leuper L."/>
            <person name="LeVine S."/>
            <person name="Liu J."/>
            <person name="Liu X."/>
            <person name="Lokyitsang Y."/>
            <person name="Lokyitsang T."/>
            <person name="Lui A."/>
            <person name="Macdonald J."/>
            <person name="Major J."/>
            <person name="Marabella R."/>
            <person name="Maru K."/>
            <person name="Matthews C."/>
            <person name="McDonough S."/>
            <person name="Mehta T."/>
            <person name="Meldrim J."/>
            <person name="Melnikov A."/>
            <person name="Meneus L."/>
            <person name="Mihalev A."/>
            <person name="Mihova T."/>
            <person name="Miller K."/>
            <person name="Mittelman R."/>
            <person name="Mlenga V."/>
            <person name="Mulrain L."/>
            <person name="Munson G."/>
            <person name="Navidi A."/>
            <person name="Naylor J."/>
            <person name="Nguyen T."/>
            <person name="Nguyen N."/>
            <person name="Nguyen C."/>
            <person name="Nguyen T."/>
            <person name="Nicol R."/>
            <person name="Norbu N."/>
            <person name="Norbu C."/>
            <person name="Novod N."/>
            <person name="Nyima T."/>
            <person name="Olandt P."/>
            <person name="O'Neill B."/>
            <person name="O'Neill K."/>
            <person name="Osman S."/>
            <person name="Oyono L."/>
            <person name="Patti C."/>
            <person name="Perrin D."/>
            <person name="Phunkhang P."/>
            <person name="Pierre F."/>
            <person name="Priest M."/>
            <person name="Rachupka A."/>
            <person name="Raghuraman S."/>
            <person name="Rameau R."/>
            <person name="Ray V."/>
            <person name="Raymond C."/>
            <person name="Rege F."/>
            <person name="Rise C."/>
            <person name="Rogers J."/>
            <person name="Rogov P."/>
            <person name="Sahalie J."/>
            <person name="Settipalli S."/>
            <person name="Sharpe T."/>
            <person name="Shea T."/>
            <person name="Sheehan M."/>
            <person name="Sherpa N."/>
            <person name="Shi J."/>
            <person name="Shih D."/>
            <person name="Sloan J."/>
            <person name="Smith C."/>
            <person name="Sparrow T."/>
            <person name="Stalker J."/>
            <person name="Stange-Thomann N."/>
            <person name="Stavropoulos S."/>
            <person name="Stone C."/>
            <person name="Stone S."/>
            <person name="Sykes S."/>
            <person name="Tchuinga P."/>
            <person name="Tenzing P."/>
            <person name="Tesfaye S."/>
            <person name="Thoulutsang D."/>
            <person name="Thoulutsang Y."/>
            <person name="Topham K."/>
            <person name="Topping I."/>
            <person name="Tsamla T."/>
            <person name="Vassiliev H."/>
            <person name="Venkataraman V."/>
            <person name="Vo A."/>
            <person name="Wangchuk T."/>
            <person name="Wangdi T."/>
            <person name="Weiand M."/>
            <person name="Wilkinson J."/>
            <person name="Wilson A."/>
            <person name="Yadav S."/>
            <person name="Yang S."/>
            <person name="Yang X."/>
            <person name="Young G."/>
            <person name="Yu Q."/>
            <person name="Zainoun J."/>
            <person name="Zembek L."/>
            <person name="Zimmer A."/>
            <person name="Lander E.S."/>
        </authorList>
    </citation>
    <scope>NUCLEOTIDE SEQUENCE [LARGE SCALE GENOMIC DNA]</scope>
    <source>
        <strain evidence="2">Boxer</strain>
    </source>
</reference>
<dbReference type="AlphaFoldDB" id="A0A8P0T7H0"/>
<sequence length="130" mass="14999">MRDTEREREREAETQAEGEAGYIQGSISVPGQRHQDMFSFKNDKCHKSDQTKKINANLHNGEGQHCKEVLLQELAKHSKYKPFQSLKNGLNIYKTVNILIMCRPRALCEPKVCAKYVKKKKKKTLPLKTI</sequence>